<feature type="domain" description="C5orf34-like" evidence="4">
    <location>
        <begin position="282"/>
        <end position="363"/>
    </location>
</feature>
<dbReference type="Pfam" id="PF22834">
    <property type="entry name" value="Polo_box_4"/>
    <property type="match status" value="1"/>
</dbReference>
<dbReference type="InterPro" id="IPR027830">
    <property type="entry name" value="C5orf34-like_N"/>
</dbReference>
<dbReference type="Pfam" id="PF15025">
    <property type="entry name" value="C5orf34-like_N"/>
    <property type="match status" value="1"/>
</dbReference>
<evidence type="ECO:0000259" key="4">
    <source>
        <dbReference type="Pfam" id="PF22834"/>
    </source>
</evidence>
<dbReference type="Pfam" id="PF22833">
    <property type="entry name" value="C5orf34_2nd"/>
    <property type="match status" value="1"/>
</dbReference>
<name>A0AAW0PPX0_9GOBI</name>
<evidence type="ECO:0008006" key="7">
    <source>
        <dbReference type="Google" id="ProtNLM"/>
    </source>
</evidence>
<dbReference type="InterPro" id="IPR053900">
    <property type="entry name" value="C5orf34-like_dom"/>
</dbReference>
<sequence length="487" mass="54040">MMEENSAVSSMILYEDESVEVCCVDGTRLQLSPCGAEFVLWKAPRRPPGHPLLPRERIRQRTRFAISAYKDLLATTLTFRNKYATQPYLPEELIPDDQKKSFFTHSSEVQWPLTCDAAEDGPGGETVIRSEDGRAVLTLSPSGKDFIVEFTCTVSQNNQQHCAKSASANSTHGKSKSKTVNSSVWNSKPEKMFQSVIVTQHHSCHVPAHIWSFPLSLAKQHRNAHNDSPTKADDHPSSSGEAKVHLPHALALSCSIPHWHRWKQDLLSEQNCEPHLVPAELVKVMWCQGVTYRILGGAVPVVEVLPGDGSVILSNEILTGYFTLYKLSEGMKEVTYHLNSLPPDVPGQLYSVSLIIKRASRILSCYIQAKQVFKSQAPSCLHKDKLAVSDSTEVAKCYTTGLADEDSVDSHRWADIVEEEIKKIQRFNFLLDNSTIFRSPKNCAQIGSFATEVSQEPLKAESITEALQRTTKAIAEIDAAITSASQI</sequence>
<proteinExistence type="predicted"/>
<dbReference type="AlphaFoldDB" id="A0AAW0PPX0"/>
<evidence type="ECO:0000259" key="2">
    <source>
        <dbReference type="Pfam" id="PF15025"/>
    </source>
</evidence>
<dbReference type="PANTHER" id="PTHR34531">
    <property type="entry name" value="ZGC:153352"/>
    <property type="match status" value="1"/>
</dbReference>
<keyword evidence="6" id="KW-1185">Reference proteome</keyword>
<evidence type="ECO:0000256" key="1">
    <source>
        <dbReference type="SAM" id="MobiDB-lite"/>
    </source>
</evidence>
<gene>
    <name evidence="5" type="ORF">WMY93_004760</name>
</gene>
<dbReference type="InterPro" id="IPR053899">
    <property type="entry name" value="C5orf34-like_2nd"/>
</dbReference>
<dbReference type="Proteomes" id="UP001460270">
    <property type="component" value="Unassembled WGS sequence"/>
</dbReference>
<evidence type="ECO:0000313" key="6">
    <source>
        <dbReference type="Proteomes" id="UP001460270"/>
    </source>
</evidence>
<evidence type="ECO:0000313" key="5">
    <source>
        <dbReference type="EMBL" id="KAK7933864.1"/>
    </source>
</evidence>
<comment type="caution">
    <text evidence="5">The sequence shown here is derived from an EMBL/GenBank/DDBJ whole genome shotgun (WGS) entry which is preliminary data.</text>
</comment>
<dbReference type="EMBL" id="JBBPFD010000003">
    <property type="protein sequence ID" value="KAK7933864.1"/>
    <property type="molecule type" value="Genomic_DNA"/>
</dbReference>
<feature type="domain" description="C5orf34-like N-terminal" evidence="2">
    <location>
        <begin position="11"/>
        <end position="81"/>
    </location>
</feature>
<feature type="region of interest" description="Disordered" evidence="1">
    <location>
        <begin position="163"/>
        <end position="183"/>
    </location>
</feature>
<feature type="domain" description="C5orf34-like second" evidence="3">
    <location>
        <begin position="123"/>
        <end position="218"/>
    </location>
</feature>
<accession>A0AAW0PPX0</accession>
<evidence type="ECO:0000259" key="3">
    <source>
        <dbReference type="Pfam" id="PF22833"/>
    </source>
</evidence>
<dbReference type="InterPro" id="IPR053901">
    <property type="entry name" value="C5orf34-like"/>
</dbReference>
<reference evidence="6" key="1">
    <citation type="submission" date="2024-04" db="EMBL/GenBank/DDBJ databases">
        <title>Salinicola lusitanus LLJ914,a marine bacterium isolated from the Okinawa Trough.</title>
        <authorList>
            <person name="Li J."/>
        </authorList>
    </citation>
    <scope>NUCLEOTIDE SEQUENCE [LARGE SCALE GENOMIC DNA]</scope>
</reference>
<protein>
    <recommendedName>
        <fullName evidence="7">DUF4524 domain-containing protein</fullName>
    </recommendedName>
</protein>
<organism evidence="5 6">
    <name type="scientific">Mugilogobius chulae</name>
    <name type="common">yellowstripe goby</name>
    <dbReference type="NCBI Taxonomy" id="88201"/>
    <lineage>
        <taxon>Eukaryota</taxon>
        <taxon>Metazoa</taxon>
        <taxon>Chordata</taxon>
        <taxon>Craniata</taxon>
        <taxon>Vertebrata</taxon>
        <taxon>Euteleostomi</taxon>
        <taxon>Actinopterygii</taxon>
        <taxon>Neopterygii</taxon>
        <taxon>Teleostei</taxon>
        <taxon>Neoteleostei</taxon>
        <taxon>Acanthomorphata</taxon>
        <taxon>Gobiaria</taxon>
        <taxon>Gobiiformes</taxon>
        <taxon>Gobioidei</taxon>
        <taxon>Gobiidae</taxon>
        <taxon>Gobionellinae</taxon>
        <taxon>Mugilogobius</taxon>
    </lineage>
</organism>
<feature type="compositionally biased region" description="Basic and acidic residues" evidence="1">
    <location>
        <begin position="224"/>
        <end position="236"/>
    </location>
</feature>
<feature type="region of interest" description="Disordered" evidence="1">
    <location>
        <begin position="221"/>
        <end position="241"/>
    </location>
</feature>
<dbReference type="PANTHER" id="PTHR34531:SF1">
    <property type="entry name" value="CHROMOSOME 5 OPEN READING FRAME 34"/>
    <property type="match status" value="1"/>
</dbReference>